<dbReference type="PANTHER" id="PTHR43702:SF5">
    <property type="entry name" value="MAJOR FACILITATOR SUPERFAMILY (MFS) PROFILE DOMAIN-CONTAINING PROTEIN"/>
    <property type="match status" value="1"/>
</dbReference>
<dbReference type="PANTHER" id="PTHR43702">
    <property type="entry name" value="L-FUCOSE-PROTON SYMPORTER"/>
    <property type="match status" value="1"/>
</dbReference>
<keyword evidence="3" id="KW-0472">Membrane</keyword>
<dbReference type="AlphaFoldDB" id="A0A395II43"/>
<gene>
    <name evidence="4" type="ORF">DID88_000611</name>
</gene>
<keyword evidence="3" id="KW-0812">Transmembrane</keyword>
<protein>
    <submittedName>
        <fullName evidence="4">Uncharacterized protein</fullName>
    </submittedName>
</protein>
<dbReference type="EMBL" id="QKRW01000045">
    <property type="protein sequence ID" value="RAL59985.1"/>
    <property type="molecule type" value="Genomic_DNA"/>
</dbReference>
<evidence type="ECO:0000313" key="5">
    <source>
        <dbReference type="Proteomes" id="UP000249056"/>
    </source>
</evidence>
<sequence length="81" mass="8976">MPEITDADMSTQELEIADYDPGPFRRQFNLFLAVWSMFCYIGAQVSVANYFVNFCEEAGRDASTSSDLFAAAQGLYPSTVS</sequence>
<accession>A0A395II43</accession>
<evidence type="ECO:0000256" key="2">
    <source>
        <dbReference type="ARBA" id="ARBA00022475"/>
    </source>
</evidence>
<dbReference type="InterPro" id="IPR036259">
    <property type="entry name" value="MFS_trans_sf"/>
</dbReference>
<keyword evidence="5" id="KW-1185">Reference proteome</keyword>
<evidence type="ECO:0000256" key="3">
    <source>
        <dbReference type="SAM" id="Phobius"/>
    </source>
</evidence>
<name>A0A395II43_9HELO</name>
<keyword evidence="2" id="KW-1003">Cell membrane</keyword>
<keyword evidence="3" id="KW-1133">Transmembrane helix</keyword>
<comment type="caution">
    <text evidence="4">The sequence shown here is derived from an EMBL/GenBank/DDBJ whole genome shotgun (WGS) entry which is preliminary data.</text>
</comment>
<evidence type="ECO:0000313" key="4">
    <source>
        <dbReference type="EMBL" id="RAL59985.1"/>
    </source>
</evidence>
<evidence type="ECO:0000256" key="1">
    <source>
        <dbReference type="ARBA" id="ARBA00004429"/>
    </source>
</evidence>
<feature type="transmembrane region" description="Helical" evidence="3">
    <location>
        <begin position="30"/>
        <end position="52"/>
    </location>
</feature>
<organism evidence="4 5">
    <name type="scientific">Monilinia fructigena</name>
    <dbReference type="NCBI Taxonomy" id="38457"/>
    <lineage>
        <taxon>Eukaryota</taxon>
        <taxon>Fungi</taxon>
        <taxon>Dikarya</taxon>
        <taxon>Ascomycota</taxon>
        <taxon>Pezizomycotina</taxon>
        <taxon>Leotiomycetes</taxon>
        <taxon>Helotiales</taxon>
        <taxon>Sclerotiniaceae</taxon>
        <taxon>Monilinia</taxon>
    </lineage>
</organism>
<dbReference type="OrthoDB" id="546893at2759"/>
<dbReference type="GO" id="GO:0005886">
    <property type="term" value="C:plasma membrane"/>
    <property type="evidence" value="ECO:0007669"/>
    <property type="project" value="UniProtKB-SubCell"/>
</dbReference>
<dbReference type="InterPro" id="IPR050375">
    <property type="entry name" value="MFS_TsgA-like"/>
</dbReference>
<dbReference type="Proteomes" id="UP000249056">
    <property type="component" value="Unassembled WGS sequence"/>
</dbReference>
<dbReference type="Gene3D" id="1.20.1250.20">
    <property type="entry name" value="MFS general substrate transporter like domains"/>
    <property type="match status" value="1"/>
</dbReference>
<proteinExistence type="predicted"/>
<reference evidence="4 5" key="1">
    <citation type="submission" date="2018-06" db="EMBL/GenBank/DDBJ databases">
        <title>Genome Sequence of the Brown Rot Fungal Pathogen Monilinia fructigena.</title>
        <authorList>
            <person name="Landi L."/>
            <person name="De Miccolis Angelini R.M."/>
            <person name="Pollastro S."/>
            <person name="Abate D."/>
            <person name="Faretra F."/>
            <person name="Romanazzi G."/>
        </authorList>
    </citation>
    <scope>NUCLEOTIDE SEQUENCE [LARGE SCALE GENOMIC DNA]</scope>
    <source>
        <strain evidence="4 5">Mfrg269</strain>
    </source>
</reference>
<comment type="subcellular location">
    <subcellularLocation>
        <location evidence="1">Cell inner membrane</location>
        <topology evidence="1">Multi-pass membrane protein</topology>
    </subcellularLocation>
</comment>